<dbReference type="EMBL" id="KV419484">
    <property type="protein sequence ID" value="KZS86565.1"/>
    <property type="molecule type" value="Genomic_DNA"/>
</dbReference>
<gene>
    <name evidence="2" type="ORF">SISNIDRAFT_420744</name>
</gene>
<evidence type="ECO:0000313" key="2">
    <source>
        <dbReference type="EMBL" id="KZS86565.1"/>
    </source>
</evidence>
<feature type="non-terminal residue" evidence="2">
    <location>
        <position position="140"/>
    </location>
</feature>
<dbReference type="STRING" id="1314777.A0A164MBW8"/>
<dbReference type="SUPFAM" id="SSF56672">
    <property type="entry name" value="DNA/RNA polymerases"/>
    <property type="match status" value="1"/>
</dbReference>
<dbReference type="Proteomes" id="UP000076722">
    <property type="component" value="Unassembled WGS sequence"/>
</dbReference>
<dbReference type="AlphaFoldDB" id="A0A164MBW8"/>
<feature type="region of interest" description="Disordered" evidence="1">
    <location>
        <begin position="1"/>
        <end position="38"/>
    </location>
</feature>
<protein>
    <submittedName>
        <fullName evidence="2">Uncharacterized protein</fullName>
    </submittedName>
</protein>
<dbReference type="InterPro" id="IPR043502">
    <property type="entry name" value="DNA/RNA_pol_sf"/>
</dbReference>
<name>A0A164MBW8_9AGAM</name>
<sequence length="140" mass="15507">MTETLKPKVKPDPDFPEGNPIEGGPKTAETPTDDVKSEDLLKSVDFSPDLNSGERKQLEEVVTKHPLAFGLDGRLGKHDSLVEIPLKSDAKPISLPPFPLSPASRDVMDKQIDKWINLEVIEPSHSPWGAPAFITYRQKK</sequence>
<accession>A0A164MBW8</accession>
<keyword evidence="3" id="KW-1185">Reference proteome</keyword>
<evidence type="ECO:0000313" key="3">
    <source>
        <dbReference type="Proteomes" id="UP000076722"/>
    </source>
</evidence>
<organism evidence="2 3">
    <name type="scientific">Sistotremastrum niveocremeum HHB9708</name>
    <dbReference type="NCBI Taxonomy" id="1314777"/>
    <lineage>
        <taxon>Eukaryota</taxon>
        <taxon>Fungi</taxon>
        <taxon>Dikarya</taxon>
        <taxon>Basidiomycota</taxon>
        <taxon>Agaricomycotina</taxon>
        <taxon>Agaricomycetes</taxon>
        <taxon>Sistotremastrales</taxon>
        <taxon>Sistotremastraceae</taxon>
        <taxon>Sertulicium</taxon>
        <taxon>Sertulicium niveocremeum</taxon>
    </lineage>
</organism>
<proteinExistence type="predicted"/>
<feature type="compositionally biased region" description="Basic and acidic residues" evidence="1">
    <location>
        <begin position="1"/>
        <end position="13"/>
    </location>
</feature>
<dbReference type="OrthoDB" id="6776860at2759"/>
<reference evidence="2 3" key="1">
    <citation type="journal article" date="2016" name="Mol. Biol. Evol.">
        <title>Comparative Genomics of Early-Diverging Mushroom-Forming Fungi Provides Insights into the Origins of Lignocellulose Decay Capabilities.</title>
        <authorList>
            <person name="Nagy L.G."/>
            <person name="Riley R."/>
            <person name="Tritt A."/>
            <person name="Adam C."/>
            <person name="Daum C."/>
            <person name="Floudas D."/>
            <person name="Sun H."/>
            <person name="Yadav J.S."/>
            <person name="Pangilinan J."/>
            <person name="Larsson K.H."/>
            <person name="Matsuura K."/>
            <person name="Barry K."/>
            <person name="Labutti K."/>
            <person name="Kuo R."/>
            <person name="Ohm R.A."/>
            <person name="Bhattacharya S.S."/>
            <person name="Shirouzu T."/>
            <person name="Yoshinaga Y."/>
            <person name="Martin F.M."/>
            <person name="Grigoriev I.V."/>
            <person name="Hibbett D.S."/>
        </authorList>
    </citation>
    <scope>NUCLEOTIDE SEQUENCE [LARGE SCALE GENOMIC DNA]</scope>
    <source>
        <strain evidence="2 3">HHB9708</strain>
    </source>
</reference>
<dbReference type="Gene3D" id="3.10.10.10">
    <property type="entry name" value="HIV Type 1 Reverse Transcriptase, subunit A, domain 1"/>
    <property type="match status" value="1"/>
</dbReference>
<evidence type="ECO:0000256" key="1">
    <source>
        <dbReference type="SAM" id="MobiDB-lite"/>
    </source>
</evidence>